<dbReference type="Gene3D" id="2.30.30.140">
    <property type="match status" value="1"/>
</dbReference>
<evidence type="ECO:0000256" key="1">
    <source>
        <dbReference type="ARBA" id="ARBA00010107"/>
    </source>
</evidence>
<dbReference type="PROSITE" id="PS51726">
    <property type="entry name" value="MYST_HAT"/>
    <property type="match status" value="1"/>
</dbReference>
<evidence type="ECO:0000256" key="19">
    <source>
        <dbReference type="ARBA" id="ARBA00074445"/>
    </source>
</evidence>
<dbReference type="FunFam" id="1.10.10.10:FF:000526">
    <property type="entry name" value="Histone acetyltransferase"/>
    <property type="match status" value="1"/>
</dbReference>
<dbReference type="GeneID" id="90071579"/>
<evidence type="ECO:0000256" key="13">
    <source>
        <dbReference type="ARBA" id="ARBA00031133"/>
    </source>
</evidence>
<comment type="catalytic activity">
    <reaction evidence="16">
        <text>(2E)-butenoyl-CoA + L-lysyl-[protein] = N(6)-(2E)-butenoyl-L-lysyl-[protein] + CoA + H(+)</text>
        <dbReference type="Rhea" id="RHEA:53908"/>
        <dbReference type="Rhea" id="RHEA-COMP:9752"/>
        <dbReference type="Rhea" id="RHEA-COMP:13707"/>
        <dbReference type="ChEBI" id="CHEBI:15378"/>
        <dbReference type="ChEBI" id="CHEBI:29969"/>
        <dbReference type="ChEBI" id="CHEBI:57287"/>
        <dbReference type="ChEBI" id="CHEBI:57332"/>
        <dbReference type="ChEBI" id="CHEBI:137954"/>
    </reaction>
    <physiologicalReaction direction="left-to-right" evidence="16">
        <dbReference type="Rhea" id="RHEA:53909"/>
    </physiologicalReaction>
</comment>
<dbReference type="EMBL" id="BTFZ01000002">
    <property type="protein sequence ID" value="GMM33600.1"/>
    <property type="molecule type" value="Genomic_DNA"/>
</dbReference>
<dbReference type="SMART" id="SM00298">
    <property type="entry name" value="CHROMO"/>
    <property type="match status" value="1"/>
</dbReference>
<keyword evidence="27" id="KW-1185">Reference proteome</keyword>
<evidence type="ECO:0000256" key="16">
    <source>
        <dbReference type="ARBA" id="ARBA00047752"/>
    </source>
</evidence>
<dbReference type="InterPro" id="IPR016181">
    <property type="entry name" value="Acyl_CoA_acyltransferase"/>
</dbReference>
<evidence type="ECO:0000256" key="5">
    <source>
        <dbReference type="ARBA" id="ARBA00022763"/>
    </source>
</evidence>
<dbReference type="Gene3D" id="3.40.630.30">
    <property type="match status" value="1"/>
</dbReference>
<keyword evidence="4" id="KW-0808">Transferase</keyword>
<evidence type="ECO:0000256" key="17">
    <source>
        <dbReference type="ARBA" id="ARBA00047787"/>
    </source>
</evidence>
<feature type="active site" description="Proton donor/acceptor" evidence="23">
    <location>
        <position position="364"/>
    </location>
</feature>
<dbReference type="InterPro" id="IPR016197">
    <property type="entry name" value="Chromo-like_dom_sf"/>
</dbReference>
<evidence type="ECO:0000256" key="6">
    <source>
        <dbReference type="ARBA" id="ARBA00022853"/>
    </source>
</evidence>
<protein>
    <recommendedName>
        <fullName evidence="3">Histone acetyltransferase ESA1</fullName>
        <ecNumber evidence="2">2.3.1.48</ecNumber>
    </recommendedName>
    <alternativeName>
        <fullName evidence="19">Histone acetyltransferase esa1</fullName>
    </alternativeName>
    <alternativeName>
        <fullName evidence="12 20">protein 2-hydroxyisobutyryltransferase ESA1</fullName>
    </alternativeName>
    <alternativeName>
        <fullName evidence="14 21">protein acetyltransferase ESA1</fullName>
    </alternativeName>
    <alternativeName>
        <fullName evidence="13 22">protein crotonyltransferase ESA1</fullName>
    </alternativeName>
</protein>
<dbReference type="RefSeq" id="XP_064850600.1">
    <property type="nucleotide sequence ID" value="XM_064994528.1"/>
</dbReference>
<dbReference type="Pfam" id="PF01853">
    <property type="entry name" value="MOZ_SAS"/>
    <property type="match status" value="1"/>
</dbReference>
<evidence type="ECO:0000256" key="15">
    <source>
        <dbReference type="ARBA" id="ARBA00047557"/>
    </source>
</evidence>
<dbReference type="GO" id="GO:0005634">
    <property type="term" value="C:nucleus"/>
    <property type="evidence" value="ECO:0007669"/>
    <property type="project" value="TreeGrafter"/>
</dbReference>
<feature type="compositionally biased region" description="Basic and acidic residues" evidence="24">
    <location>
        <begin position="135"/>
        <end position="144"/>
    </location>
</feature>
<dbReference type="GO" id="GO:0003682">
    <property type="term" value="F:chromatin binding"/>
    <property type="evidence" value="ECO:0007669"/>
    <property type="project" value="TreeGrafter"/>
</dbReference>
<evidence type="ECO:0000259" key="25">
    <source>
        <dbReference type="PROSITE" id="PS51726"/>
    </source>
</evidence>
<dbReference type="Pfam" id="PF11717">
    <property type="entry name" value="Tudor-knot"/>
    <property type="match status" value="1"/>
</dbReference>
<keyword evidence="10" id="KW-0804">Transcription</keyword>
<dbReference type="GO" id="GO:0006357">
    <property type="term" value="P:regulation of transcription by RNA polymerase II"/>
    <property type="evidence" value="ECO:0007669"/>
    <property type="project" value="UniProtKB-ARBA"/>
</dbReference>
<accession>A0AAV5QGL7</accession>
<evidence type="ECO:0000256" key="8">
    <source>
        <dbReference type="ARBA" id="ARBA00023015"/>
    </source>
</evidence>
<comment type="catalytic activity">
    <reaction evidence="15">
        <text>2-hydroxyisobutanoyl-CoA + L-lysyl-[protein] = N(6)-(2-hydroxyisobutanoyl)-L-lysyl-[protein] + CoA + H(+)</text>
        <dbReference type="Rhea" id="RHEA:24180"/>
        <dbReference type="Rhea" id="RHEA-COMP:9752"/>
        <dbReference type="Rhea" id="RHEA-COMP:15921"/>
        <dbReference type="ChEBI" id="CHEBI:15378"/>
        <dbReference type="ChEBI" id="CHEBI:29969"/>
        <dbReference type="ChEBI" id="CHEBI:57287"/>
        <dbReference type="ChEBI" id="CHEBI:131780"/>
        <dbReference type="ChEBI" id="CHEBI:144968"/>
    </reaction>
    <physiologicalReaction direction="left-to-right" evidence="15">
        <dbReference type="Rhea" id="RHEA:24181"/>
    </physiologicalReaction>
</comment>
<comment type="catalytic activity">
    <reaction evidence="18">
        <text>L-lysyl-[histone] + acetyl-CoA = N(6)-acetyl-L-lysyl-[histone] + CoA + H(+)</text>
        <dbReference type="Rhea" id="RHEA:21992"/>
        <dbReference type="Rhea" id="RHEA-COMP:9845"/>
        <dbReference type="Rhea" id="RHEA-COMP:11338"/>
        <dbReference type="ChEBI" id="CHEBI:15378"/>
        <dbReference type="ChEBI" id="CHEBI:29969"/>
        <dbReference type="ChEBI" id="CHEBI:57287"/>
        <dbReference type="ChEBI" id="CHEBI:57288"/>
        <dbReference type="ChEBI" id="CHEBI:61930"/>
        <dbReference type="EC" id="2.3.1.48"/>
    </reaction>
    <physiologicalReaction direction="left-to-right" evidence="18">
        <dbReference type="Rhea" id="RHEA:21993"/>
    </physiologicalReaction>
</comment>
<organism evidence="26 27">
    <name type="scientific">Saccharomycopsis crataegensis</name>
    <dbReference type="NCBI Taxonomy" id="43959"/>
    <lineage>
        <taxon>Eukaryota</taxon>
        <taxon>Fungi</taxon>
        <taxon>Dikarya</taxon>
        <taxon>Ascomycota</taxon>
        <taxon>Saccharomycotina</taxon>
        <taxon>Saccharomycetes</taxon>
        <taxon>Saccharomycopsidaceae</taxon>
        <taxon>Saccharomycopsis</taxon>
    </lineage>
</organism>
<dbReference type="GO" id="GO:0003712">
    <property type="term" value="F:transcription coregulator activity"/>
    <property type="evidence" value="ECO:0007669"/>
    <property type="project" value="TreeGrafter"/>
</dbReference>
<evidence type="ECO:0000256" key="24">
    <source>
        <dbReference type="SAM" id="MobiDB-lite"/>
    </source>
</evidence>
<evidence type="ECO:0000256" key="20">
    <source>
        <dbReference type="ARBA" id="ARBA00075313"/>
    </source>
</evidence>
<dbReference type="FunFam" id="3.40.630.30:FF:000094">
    <property type="entry name" value="Histone acetyltransferase"/>
    <property type="match status" value="1"/>
</dbReference>
<dbReference type="AlphaFoldDB" id="A0AAV5QGL7"/>
<dbReference type="Pfam" id="PF17772">
    <property type="entry name" value="zf-MYST"/>
    <property type="match status" value="1"/>
</dbReference>
<sequence>MEPQKNPPSNEIANQSLQILIKGDSSTVITDPNDLIVGCKVQVFERKEEKYIEAEILSKQMLAKKLQFYVHFKNYNKRLDEWVTGDRIDLKQGVTWPNLEESNDEKNKKHSKKTAIAGGGSSGSSSTNKKKRKRDVSSEHHGGENSDVMDLDNLDVQGLKNEDEVTREDELKKLRTSGSMIQNHSEVAKVRNLSKILIGEHIVEPWYFSPYPIEMTEVEEVYICDFSLQYFVSKKQFERFRKKSTLRHPPGNEIYRDSKVSFFEIDGKKQRTWCRNLCLLSKLFLDHKTLYYDVDPFLFYVMTYRDEVGQHVVGYFSKEKESMENYNVACILTLPCYQRNGFGKLLIQFSYELSKVENKVGSPEKPLSDLGLLSYRSYWYDTTIILLMERQEKSITIDEISTLTAMTTTDILHTLQNFNMLRYYKGQHIIVLTDEAIKHYDKLKKKNRHYLDGRKLAWKPPVFTASQLRFGW</sequence>
<comment type="catalytic activity">
    <reaction evidence="17">
        <text>L-lysyl-[protein] + acetyl-CoA = N(6)-acetyl-L-lysyl-[protein] + CoA + H(+)</text>
        <dbReference type="Rhea" id="RHEA:45948"/>
        <dbReference type="Rhea" id="RHEA-COMP:9752"/>
        <dbReference type="Rhea" id="RHEA-COMP:10731"/>
        <dbReference type="ChEBI" id="CHEBI:15378"/>
        <dbReference type="ChEBI" id="CHEBI:29969"/>
        <dbReference type="ChEBI" id="CHEBI:57287"/>
        <dbReference type="ChEBI" id="CHEBI:57288"/>
        <dbReference type="ChEBI" id="CHEBI:61930"/>
    </reaction>
    <physiologicalReaction direction="left-to-right" evidence="17">
        <dbReference type="Rhea" id="RHEA:45949"/>
    </physiologicalReaction>
</comment>
<keyword evidence="11" id="KW-0234">DNA repair</keyword>
<dbReference type="Proteomes" id="UP001360560">
    <property type="component" value="Unassembled WGS sequence"/>
</dbReference>
<evidence type="ECO:0000313" key="27">
    <source>
        <dbReference type="Proteomes" id="UP001360560"/>
    </source>
</evidence>
<evidence type="ECO:0000256" key="21">
    <source>
        <dbReference type="ARBA" id="ARBA00076782"/>
    </source>
</evidence>
<evidence type="ECO:0000256" key="23">
    <source>
        <dbReference type="PIRSR" id="PIRSR602717-51"/>
    </source>
</evidence>
<dbReference type="Gene3D" id="1.10.10.10">
    <property type="entry name" value="Winged helix-like DNA-binding domain superfamily/Winged helix DNA-binding domain"/>
    <property type="match status" value="1"/>
</dbReference>
<name>A0AAV5QGL7_9ASCO</name>
<evidence type="ECO:0000256" key="18">
    <source>
        <dbReference type="ARBA" id="ARBA00048940"/>
    </source>
</evidence>
<dbReference type="InterPro" id="IPR036388">
    <property type="entry name" value="WH-like_DNA-bd_sf"/>
</dbReference>
<keyword evidence="8" id="KW-0805">Transcription regulation</keyword>
<evidence type="ECO:0000256" key="3">
    <source>
        <dbReference type="ARBA" id="ARBA00022255"/>
    </source>
</evidence>
<evidence type="ECO:0000256" key="7">
    <source>
        <dbReference type="ARBA" id="ARBA00022990"/>
    </source>
</evidence>
<dbReference type="EC" id="2.3.1.48" evidence="2"/>
<dbReference type="SUPFAM" id="SSF54160">
    <property type="entry name" value="Chromo domain-like"/>
    <property type="match status" value="1"/>
</dbReference>
<evidence type="ECO:0000256" key="4">
    <source>
        <dbReference type="ARBA" id="ARBA00022679"/>
    </source>
</evidence>
<proteinExistence type="inferred from homology"/>
<keyword evidence="5" id="KW-0227">DNA damage</keyword>
<dbReference type="GO" id="GO:0006281">
    <property type="term" value="P:DNA repair"/>
    <property type="evidence" value="ECO:0007669"/>
    <property type="project" value="UniProtKB-KW"/>
</dbReference>
<evidence type="ECO:0000256" key="11">
    <source>
        <dbReference type="ARBA" id="ARBA00023204"/>
    </source>
</evidence>
<dbReference type="InterPro" id="IPR050603">
    <property type="entry name" value="MYST_HAT"/>
</dbReference>
<keyword evidence="6" id="KW-0156">Chromatin regulator</keyword>
<dbReference type="FunFam" id="3.30.60.60:FF:000001">
    <property type="entry name" value="Histone acetyltransferase"/>
    <property type="match status" value="1"/>
</dbReference>
<feature type="region of interest" description="Disordered" evidence="24">
    <location>
        <begin position="99"/>
        <end position="153"/>
    </location>
</feature>
<keyword evidence="9" id="KW-0010">Activator</keyword>
<dbReference type="PANTHER" id="PTHR10615:SF218">
    <property type="entry name" value="HISTONE ACETYLTRANSFERASE ESA1"/>
    <property type="match status" value="1"/>
</dbReference>
<dbReference type="InterPro" id="IPR025995">
    <property type="entry name" value="Tudor-knot"/>
</dbReference>
<dbReference type="PANTHER" id="PTHR10615">
    <property type="entry name" value="HISTONE ACETYLTRANSFERASE"/>
    <property type="match status" value="1"/>
</dbReference>
<evidence type="ECO:0000256" key="14">
    <source>
        <dbReference type="ARBA" id="ARBA00031553"/>
    </source>
</evidence>
<evidence type="ECO:0000256" key="12">
    <source>
        <dbReference type="ARBA" id="ARBA00031065"/>
    </source>
</evidence>
<dbReference type="SUPFAM" id="SSF55729">
    <property type="entry name" value="Acyl-CoA N-acyltransferases (Nat)"/>
    <property type="match status" value="1"/>
</dbReference>
<reference evidence="26 27" key="1">
    <citation type="journal article" date="2023" name="Elife">
        <title>Identification of key yeast species and microbe-microbe interactions impacting larval growth of Drosophila in the wild.</title>
        <authorList>
            <person name="Mure A."/>
            <person name="Sugiura Y."/>
            <person name="Maeda R."/>
            <person name="Honda K."/>
            <person name="Sakurai N."/>
            <person name="Takahashi Y."/>
            <person name="Watada M."/>
            <person name="Katoh T."/>
            <person name="Gotoh A."/>
            <person name="Gotoh Y."/>
            <person name="Taniguchi I."/>
            <person name="Nakamura K."/>
            <person name="Hayashi T."/>
            <person name="Katayama T."/>
            <person name="Uemura T."/>
            <person name="Hattori Y."/>
        </authorList>
    </citation>
    <scope>NUCLEOTIDE SEQUENCE [LARGE SCALE GENOMIC DNA]</scope>
    <source>
        <strain evidence="26 27">SC-9</strain>
    </source>
</reference>
<keyword evidence="7" id="KW-0007">Acetylation</keyword>
<evidence type="ECO:0000313" key="26">
    <source>
        <dbReference type="EMBL" id="GMM33600.1"/>
    </source>
</evidence>
<evidence type="ECO:0000256" key="2">
    <source>
        <dbReference type="ARBA" id="ARBA00013184"/>
    </source>
</evidence>
<gene>
    <name evidence="26" type="ORF">DASC09_009250</name>
</gene>
<dbReference type="GO" id="GO:0035267">
    <property type="term" value="C:NuA4 histone acetyltransferase complex"/>
    <property type="evidence" value="ECO:0007669"/>
    <property type="project" value="UniProtKB-ARBA"/>
</dbReference>
<dbReference type="InterPro" id="IPR040706">
    <property type="entry name" value="Zf-MYST"/>
</dbReference>
<comment type="similarity">
    <text evidence="1">Belongs to the MYST (SAS/MOZ) family.</text>
</comment>
<dbReference type="InterPro" id="IPR002717">
    <property type="entry name" value="HAT_MYST-type"/>
</dbReference>
<feature type="domain" description="MYST-type HAT" evidence="25">
    <location>
        <begin position="188"/>
        <end position="460"/>
    </location>
</feature>
<comment type="caution">
    <text evidence="26">The sequence shown here is derived from an EMBL/GenBank/DDBJ whole genome shotgun (WGS) entry which is preliminary data.</text>
</comment>
<dbReference type="GO" id="GO:0010485">
    <property type="term" value="F:histone H4 acetyltransferase activity"/>
    <property type="evidence" value="ECO:0007669"/>
    <property type="project" value="UniProtKB-ARBA"/>
</dbReference>
<evidence type="ECO:0000256" key="10">
    <source>
        <dbReference type="ARBA" id="ARBA00023163"/>
    </source>
</evidence>
<dbReference type="Gene3D" id="3.30.60.60">
    <property type="entry name" value="N-acetyl transferase-like"/>
    <property type="match status" value="1"/>
</dbReference>
<evidence type="ECO:0000256" key="22">
    <source>
        <dbReference type="ARBA" id="ARBA00077673"/>
    </source>
</evidence>
<dbReference type="InterPro" id="IPR000953">
    <property type="entry name" value="Chromo/chromo_shadow_dom"/>
</dbReference>
<evidence type="ECO:0000256" key="9">
    <source>
        <dbReference type="ARBA" id="ARBA00023159"/>
    </source>
</evidence>